<dbReference type="CDD" id="cd01173">
    <property type="entry name" value="pyridoxal_pyridoxamine_kinase"/>
    <property type="match status" value="1"/>
</dbReference>
<dbReference type="OrthoDB" id="2104723at2759"/>
<keyword evidence="10" id="KW-1185">Reference proteome</keyword>
<accession>A0A8H6VQ00</accession>
<evidence type="ECO:0000313" key="10">
    <source>
        <dbReference type="Proteomes" id="UP000613580"/>
    </source>
</evidence>
<proteinExistence type="inferred from homology"/>
<dbReference type="PANTHER" id="PTHR10534">
    <property type="entry name" value="PYRIDOXAL KINASE"/>
    <property type="match status" value="1"/>
</dbReference>
<name>A0A8H6VQ00_MYCCL</name>
<evidence type="ECO:0000259" key="8">
    <source>
        <dbReference type="Pfam" id="PF08543"/>
    </source>
</evidence>
<dbReference type="EC" id="2.7.1.35" evidence="2"/>
<comment type="caution">
    <text evidence="9">The sequence shown here is derived from an EMBL/GenBank/DDBJ whole genome shotgun (WGS) entry which is preliminary data.</text>
</comment>
<protein>
    <recommendedName>
        <fullName evidence="2">pyridoxal kinase</fullName>
        <ecNumber evidence="2">2.7.1.35</ecNumber>
    </recommendedName>
</protein>
<reference evidence="9" key="1">
    <citation type="submission" date="2020-05" db="EMBL/GenBank/DDBJ databases">
        <title>Mycena genomes resolve the evolution of fungal bioluminescence.</title>
        <authorList>
            <person name="Tsai I.J."/>
        </authorList>
    </citation>
    <scope>NUCLEOTIDE SEQUENCE</scope>
    <source>
        <strain evidence="9">110903Hualien_Pintung</strain>
    </source>
</reference>
<keyword evidence="3" id="KW-0808">Transferase</keyword>
<dbReference type="EMBL" id="JACAZE010000029">
    <property type="protein sequence ID" value="KAF7289439.1"/>
    <property type="molecule type" value="Genomic_DNA"/>
</dbReference>
<dbReference type="GO" id="GO:0009443">
    <property type="term" value="P:pyridoxal 5'-phosphate salvage"/>
    <property type="evidence" value="ECO:0007669"/>
    <property type="project" value="InterPro"/>
</dbReference>
<dbReference type="NCBIfam" id="TIGR00687">
    <property type="entry name" value="pyridox_kin"/>
    <property type="match status" value="1"/>
</dbReference>
<organism evidence="9 10">
    <name type="scientific">Mycena chlorophos</name>
    <name type="common">Agaric fungus</name>
    <name type="synonym">Agaricus chlorophos</name>
    <dbReference type="NCBI Taxonomy" id="658473"/>
    <lineage>
        <taxon>Eukaryota</taxon>
        <taxon>Fungi</taxon>
        <taxon>Dikarya</taxon>
        <taxon>Basidiomycota</taxon>
        <taxon>Agaricomycotina</taxon>
        <taxon>Agaricomycetes</taxon>
        <taxon>Agaricomycetidae</taxon>
        <taxon>Agaricales</taxon>
        <taxon>Marasmiineae</taxon>
        <taxon>Mycenaceae</taxon>
        <taxon>Mycena</taxon>
    </lineage>
</organism>
<dbReference type="InterPro" id="IPR004625">
    <property type="entry name" value="PyrdxlKinase"/>
</dbReference>
<keyword evidence="6" id="KW-0067">ATP-binding</keyword>
<evidence type="ECO:0000256" key="4">
    <source>
        <dbReference type="ARBA" id="ARBA00022741"/>
    </source>
</evidence>
<dbReference type="SUPFAM" id="SSF53613">
    <property type="entry name" value="Ribokinase-like"/>
    <property type="match status" value="1"/>
</dbReference>
<evidence type="ECO:0000256" key="3">
    <source>
        <dbReference type="ARBA" id="ARBA00022679"/>
    </source>
</evidence>
<evidence type="ECO:0000256" key="6">
    <source>
        <dbReference type="ARBA" id="ARBA00022840"/>
    </source>
</evidence>
<sequence length="463" mass="51197">MRPGRRQSEHRARVCTRRRRLWWSCDGPRRRPAPGVRTCGPCLSCLRPGLSTQRASSIRPTKMNTALDRVCRPNLEPSMSVTHGSALTPKFELQSRRPGTVESFPSRLILRETLRETSPMVGRVLSIQSHVVFGYVGGKAAVFPLQCLGYDVDVVNTVHFSNHSGYGRLGGTKTTAAELTQIFQSMESNNLLLPERLLTGYIPGAEGLSAVADLVDKLKAKKPNLIYLLDPVLGDSGRLYVAPNVIPIYQRMLPQSTIITPNWFEVETLTDIKLQDLASLRRALKILHEEYRVPNVVISSIPLADWLSAALPPTFSKVPPNSPRLLCIASAATPDSAHSSTVYAQAVELLSGYFSGVGDLFSALLLAHFVPGDASSNGEAVSHAASQALAKTHAMLRLTHEYAETLQEEDRQPTDDEKDAADPQRKIRRMRGRELRLIQGQDIIRGSGLEIEAMQDWTDFWTT</sequence>
<dbReference type="GO" id="GO:0005829">
    <property type="term" value="C:cytosol"/>
    <property type="evidence" value="ECO:0007669"/>
    <property type="project" value="TreeGrafter"/>
</dbReference>
<evidence type="ECO:0000256" key="5">
    <source>
        <dbReference type="ARBA" id="ARBA00022777"/>
    </source>
</evidence>
<dbReference type="InterPro" id="IPR013749">
    <property type="entry name" value="PM/HMP-P_kinase-1"/>
</dbReference>
<evidence type="ECO:0000256" key="7">
    <source>
        <dbReference type="SAM" id="MobiDB-lite"/>
    </source>
</evidence>
<feature type="domain" description="Pyridoxamine kinase/Phosphomethylpyrimidine kinase" evidence="8">
    <location>
        <begin position="199"/>
        <end position="299"/>
    </location>
</feature>
<gene>
    <name evidence="9" type="ORF">HMN09_01337700</name>
</gene>
<keyword evidence="4" id="KW-0547">Nucleotide-binding</keyword>
<dbReference type="Proteomes" id="UP000613580">
    <property type="component" value="Unassembled WGS sequence"/>
</dbReference>
<dbReference type="GO" id="GO:0008478">
    <property type="term" value="F:pyridoxal kinase activity"/>
    <property type="evidence" value="ECO:0007669"/>
    <property type="project" value="UniProtKB-EC"/>
</dbReference>
<evidence type="ECO:0000313" key="9">
    <source>
        <dbReference type="EMBL" id="KAF7289439.1"/>
    </source>
</evidence>
<dbReference type="PANTHER" id="PTHR10534:SF2">
    <property type="entry name" value="PYRIDOXAL KINASE"/>
    <property type="match status" value="1"/>
</dbReference>
<evidence type="ECO:0000256" key="1">
    <source>
        <dbReference type="ARBA" id="ARBA00008805"/>
    </source>
</evidence>
<comment type="similarity">
    <text evidence="1">Belongs to the pyridoxine kinase family.</text>
</comment>
<feature type="compositionally biased region" description="Basic and acidic residues" evidence="7">
    <location>
        <begin position="406"/>
        <end position="425"/>
    </location>
</feature>
<dbReference type="GO" id="GO:0005524">
    <property type="term" value="F:ATP binding"/>
    <property type="evidence" value="ECO:0007669"/>
    <property type="project" value="UniProtKB-KW"/>
</dbReference>
<dbReference type="Gene3D" id="3.40.1190.20">
    <property type="match status" value="1"/>
</dbReference>
<dbReference type="InterPro" id="IPR029056">
    <property type="entry name" value="Ribokinase-like"/>
</dbReference>
<keyword evidence="5" id="KW-0418">Kinase</keyword>
<feature type="region of interest" description="Disordered" evidence="7">
    <location>
        <begin position="406"/>
        <end position="426"/>
    </location>
</feature>
<dbReference type="Pfam" id="PF08543">
    <property type="entry name" value="Phos_pyr_kin"/>
    <property type="match status" value="1"/>
</dbReference>
<dbReference type="AlphaFoldDB" id="A0A8H6VQ00"/>
<evidence type="ECO:0000256" key="2">
    <source>
        <dbReference type="ARBA" id="ARBA00012104"/>
    </source>
</evidence>